<proteinExistence type="predicted"/>
<accession>A0A3D8VTC5</accession>
<protein>
    <submittedName>
        <fullName evidence="1">Uncharacterized protein</fullName>
    </submittedName>
</protein>
<gene>
    <name evidence="1" type="ORF">DXT76_01525</name>
</gene>
<dbReference type="Proteomes" id="UP000257032">
    <property type="component" value="Unassembled WGS sequence"/>
</dbReference>
<dbReference type="PROSITE" id="PS51257">
    <property type="entry name" value="PROKAR_LIPOPROTEIN"/>
    <property type="match status" value="1"/>
</dbReference>
<reference evidence="1 2" key="1">
    <citation type="submission" date="2018-08" db="EMBL/GenBank/DDBJ databases">
        <title>Genome sequence of strict halophilic Halobacillus trueperi SS1 isolated from Lunsu, a salty water body of North West Himalayas.</title>
        <authorList>
            <person name="Gupta S."/>
            <person name="Sharma P."/>
            <person name="Dev K."/>
            <person name="Baumler D."/>
            <person name="Sourirajan A."/>
        </authorList>
    </citation>
    <scope>NUCLEOTIDE SEQUENCE [LARGE SCALE GENOMIC DNA]</scope>
    <source>
        <strain evidence="1 2">SS1</strain>
    </source>
</reference>
<dbReference type="EMBL" id="QTLC01000008">
    <property type="protein sequence ID" value="RDY72507.1"/>
    <property type="molecule type" value="Genomic_DNA"/>
</dbReference>
<organism evidence="1 2">
    <name type="scientific">Halobacillus trueperi</name>
    <dbReference type="NCBI Taxonomy" id="156205"/>
    <lineage>
        <taxon>Bacteria</taxon>
        <taxon>Bacillati</taxon>
        <taxon>Bacillota</taxon>
        <taxon>Bacilli</taxon>
        <taxon>Bacillales</taxon>
        <taxon>Bacillaceae</taxon>
        <taxon>Halobacillus</taxon>
    </lineage>
</organism>
<dbReference type="RefSeq" id="WP_115893278.1">
    <property type="nucleotide sequence ID" value="NZ_QTLC01000008.1"/>
</dbReference>
<evidence type="ECO:0000313" key="2">
    <source>
        <dbReference type="Proteomes" id="UP000257032"/>
    </source>
</evidence>
<comment type="caution">
    <text evidence="1">The sequence shown here is derived from an EMBL/GenBank/DDBJ whole genome shotgun (WGS) entry which is preliminary data.</text>
</comment>
<evidence type="ECO:0000313" key="1">
    <source>
        <dbReference type="EMBL" id="RDY72507.1"/>
    </source>
</evidence>
<dbReference type="AlphaFoldDB" id="A0A3D8VTC5"/>
<name>A0A3D8VTC5_9BACI</name>
<sequence>MRNTYLWCLIILLFILTGCTNKQQSLPLPEREGDIHFQAFVEEVPTEGESDPEYERMYDLVAKMQANEAIDLTQVDVQVKKEAPIQAHGEEIVRFPTYFILNREGIVLKTTNLDEVAEYIDRAGAPD</sequence>